<accession>A0A4R4E117</accession>
<evidence type="ECO:0000259" key="1">
    <source>
        <dbReference type="Pfam" id="PF00534"/>
    </source>
</evidence>
<keyword evidence="4" id="KW-1185">Reference proteome</keyword>
<dbReference type="Proteomes" id="UP000295164">
    <property type="component" value="Unassembled WGS sequence"/>
</dbReference>
<dbReference type="Pfam" id="PF13439">
    <property type="entry name" value="Glyco_transf_4"/>
    <property type="match status" value="1"/>
</dbReference>
<comment type="caution">
    <text evidence="3">The sequence shown here is derived from an EMBL/GenBank/DDBJ whole genome shotgun (WGS) entry which is preliminary data.</text>
</comment>
<dbReference type="SUPFAM" id="SSF53756">
    <property type="entry name" value="UDP-Glycosyltransferase/glycogen phosphorylase"/>
    <property type="match status" value="1"/>
</dbReference>
<dbReference type="RefSeq" id="WP_131851479.1">
    <property type="nucleotide sequence ID" value="NZ_SKFH01000008.1"/>
</dbReference>
<gene>
    <name evidence="3" type="ORF">E0486_07210</name>
</gene>
<dbReference type="Pfam" id="PF00534">
    <property type="entry name" value="Glycos_transf_1"/>
    <property type="match status" value="1"/>
</dbReference>
<name>A0A4R4E117_9BACT</name>
<evidence type="ECO:0000259" key="2">
    <source>
        <dbReference type="Pfam" id="PF13439"/>
    </source>
</evidence>
<keyword evidence="3" id="KW-0808">Transferase</keyword>
<dbReference type="InterPro" id="IPR001296">
    <property type="entry name" value="Glyco_trans_1"/>
</dbReference>
<proteinExistence type="predicted"/>
<dbReference type="EMBL" id="SKFH01000008">
    <property type="protein sequence ID" value="TCZ73134.1"/>
    <property type="molecule type" value="Genomic_DNA"/>
</dbReference>
<evidence type="ECO:0000313" key="4">
    <source>
        <dbReference type="Proteomes" id="UP000295164"/>
    </source>
</evidence>
<dbReference type="GO" id="GO:0016757">
    <property type="term" value="F:glycosyltransferase activity"/>
    <property type="evidence" value="ECO:0007669"/>
    <property type="project" value="InterPro"/>
</dbReference>
<dbReference type="InterPro" id="IPR028098">
    <property type="entry name" value="Glyco_trans_4-like_N"/>
</dbReference>
<dbReference type="OrthoDB" id="9811239at2"/>
<reference evidence="3 4" key="1">
    <citation type="submission" date="2019-03" db="EMBL/GenBank/DDBJ databases">
        <authorList>
            <person name="Kim M.K.M."/>
        </authorList>
    </citation>
    <scope>NUCLEOTIDE SEQUENCE [LARGE SCALE GENOMIC DNA]</scope>
    <source>
        <strain evidence="3 4">17J68-15</strain>
    </source>
</reference>
<protein>
    <submittedName>
        <fullName evidence="3">Glycosyltransferase</fullName>
    </submittedName>
</protein>
<feature type="domain" description="Glycosyl transferase family 1" evidence="1">
    <location>
        <begin position="196"/>
        <end position="321"/>
    </location>
</feature>
<dbReference type="AlphaFoldDB" id="A0A4R4E117"/>
<dbReference type="PANTHER" id="PTHR12526:SF630">
    <property type="entry name" value="GLYCOSYLTRANSFERASE"/>
    <property type="match status" value="1"/>
</dbReference>
<organism evidence="3 4">
    <name type="scientific">Flaviaesturariibacter aridisoli</name>
    <dbReference type="NCBI Taxonomy" id="2545761"/>
    <lineage>
        <taxon>Bacteria</taxon>
        <taxon>Pseudomonadati</taxon>
        <taxon>Bacteroidota</taxon>
        <taxon>Chitinophagia</taxon>
        <taxon>Chitinophagales</taxon>
        <taxon>Chitinophagaceae</taxon>
        <taxon>Flaviaestuariibacter</taxon>
    </lineage>
</organism>
<sequence>MNILVLVQEFGQGGAEKVAAMVAQLLQERGRGRVFFYALNRGGSIPVIEGVECGSLDIVPRGGIKGKLGTYRERFGRLARLKKEKQIDLSISQLWPVDWISALTGNERKVAVMQINILNNDQNKAMVRMRPLVSYIYRKFNRIVLGSANLVPELEGFFRIPKEKLQVIYNPIDTALIDRNRAEPLPYRLEEVYAQHRVLVAAHRLAPIKNTESLFPIYKGLPKEANLKLLLIGEGEEKERLQRDAAAAGLRTTQCESADFDATADVYFLNFQRNIHNLIGRSAAFVFPTKGEGLPLGLLEALYSGAPALVSDCANGGVFEVLQGKGEWKPGRRSPEEASGSFLMPVPAEGDAESIQSWQQQLLAVVNADEATKARRAAQGRARAKDFDKESIRKDWYTLVDGVMG</sequence>
<dbReference type="PANTHER" id="PTHR12526">
    <property type="entry name" value="GLYCOSYLTRANSFERASE"/>
    <property type="match status" value="1"/>
</dbReference>
<evidence type="ECO:0000313" key="3">
    <source>
        <dbReference type="EMBL" id="TCZ73134.1"/>
    </source>
</evidence>
<dbReference type="Gene3D" id="3.40.50.2000">
    <property type="entry name" value="Glycogen Phosphorylase B"/>
    <property type="match status" value="2"/>
</dbReference>
<feature type="domain" description="Glycosyltransferase subfamily 4-like N-terminal" evidence="2">
    <location>
        <begin position="13"/>
        <end position="175"/>
    </location>
</feature>